<sequence length="556" mass="66926">MINIIFRFNQISIPFQRIQKLYYNFSLSNQDVRQNINKLIELNEQQLNSINQIEKETLSIQIVAIENNLEQYLKSFLQHQKQPYYLFRKNLVQLAFYTYYNSKFDQCQRYISYATAGDYENIYQGELMKQLFLAELSGIQFRINYRNQELELAEKSLSHWKNIIENHCNFYRIIKNNQKFEVIEFFENMENVHLHQYIETLVVAGQIQYNKGLYTQSVSKFEQAGEIIQSTLKFIELENKQENNLSADNKSYQDFYINQLRRLLSKSYIQQIKLAILMNDFCLAEKLYKKGIEFTPPKYQAIQFEIQNFDIQFYLGQFDNVLESIQSGIEQKISNLQENLETKDVFLDYYQFRIKYNLDTDNSEIQLKYLSKINFHIEKIIELNHHSILQLIYQENYLDALVIANNQYQLFNNHKLTQHYLFQFSLGQLLFIEVKLNKIEELKALMKQPVFQQSSIADVHQLQEFFQYALQFLRLRNNELIEQGINILKNMNAVEFQNKNFEYFKLQILELFYKPLNLRENLIENLKSQLKYLNFNSQFNQNQIEYVKQKIENLSC</sequence>
<gene>
    <name evidence="2" type="ORF">POCTA_138.1.T0070005</name>
</gene>
<accession>A0A8S1S894</accession>
<dbReference type="EMBL" id="CAJJDP010000006">
    <property type="protein sequence ID" value="CAD8135737.1"/>
    <property type="molecule type" value="Genomic_DNA"/>
</dbReference>
<organism evidence="2 3">
    <name type="scientific">Paramecium octaurelia</name>
    <dbReference type="NCBI Taxonomy" id="43137"/>
    <lineage>
        <taxon>Eukaryota</taxon>
        <taxon>Sar</taxon>
        <taxon>Alveolata</taxon>
        <taxon>Ciliophora</taxon>
        <taxon>Intramacronucleata</taxon>
        <taxon>Oligohymenophorea</taxon>
        <taxon>Peniculida</taxon>
        <taxon>Parameciidae</taxon>
        <taxon>Paramecium</taxon>
    </lineage>
</organism>
<name>A0A8S1S894_PAROT</name>
<comment type="caution">
    <text evidence="2">The sequence shown here is derived from an EMBL/GenBank/DDBJ whole genome shotgun (WGS) entry which is preliminary data.</text>
</comment>
<dbReference type="OrthoDB" id="307557at2759"/>
<evidence type="ECO:0000313" key="3">
    <source>
        <dbReference type="Proteomes" id="UP000683925"/>
    </source>
</evidence>
<protein>
    <submittedName>
        <fullName evidence="2">Uncharacterized protein</fullName>
    </submittedName>
</protein>
<evidence type="ECO:0000313" key="2">
    <source>
        <dbReference type="EMBL" id="CAD8135737.1"/>
    </source>
</evidence>
<dbReference type="OMA" id="GIQFRIN"/>
<reference evidence="2" key="1">
    <citation type="submission" date="2021-01" db="EMBL/GenBank/DDBJ databases">
        <authorList>
            <consortium name="Genoscope - CEA"/>
            <person name="William W."/>
        </authorList>
    </citation>
    <scope>NUCLEOTIDE SEQUENCE</scope>
</reference>
<keyword evidence="1" id="KW-0175">Coiled coil</keyword>
<proteinExistence type="predicted"/>
<feature type="coiled-coil region" evidence="1">
    <location>
        <begin position="36"/>
        <end position="75"/>
    </location>
</feature>
<dbReference type="Proteomes" id="UP000683925">
    <property type="component" value="Unassembled WGS sequence"/>
</dbReference>
<dbReference type="AlphaFoldDB" id="A0A8S1S894"/>
<evidence type="ECO:0000256" key="1">
    <source>
        <dbReference type="SAM" id="Coils"/>
    </source>
</evidence>
<keyword evidence="3" id="KW-1185">Reference proteome</keyword>